<dbReference type="AlphaFoldDB" id="C5FQS9"/>
<dbReference type="SUPFAM" id="SSF69318">
    <property type="entry name" value="Integrin alpha N-terminal domain"/>
    <property type="match status" value="1"/>
</dbReference>
<proteinExistence type="predicted"/>
<sequence>MKIPRRAVDFNTALPEIVGKRVSAGYKVFLMDGYSPLSFVANDFADSLHPNDQGYGKLATAWYNAIAFADNQLGWISKPVAGGGTRPHLIPCDKNPIWIPNGEIANGAGLGQDLYPYLTCGEKRGDEGTCVCGSRIDGPTGSDDMDVPKEGSNCHDMSYDPTHAVHFADLDGDGRAEFLWVGSKGEVTAFYNQGLPGGQQSTNGAQVGWWPAGVIASGVGATPYQVHFADLNGDGRAEYIHVHRNGSASVWLNQGPKPGSDPRGAQVAWLPQKQTAMGVGGERHQIMFADINGDGKADHLFFPNYPPLGSGDGGRGNVQMWRNGGGPDDGPHAAEPVWYPEGEIATGDGTPPYQVMFADLNGDGRAEYIEVNRDTSAVKAYLNACPK</sequence>
<dbReference type="STRING" id="554155.C5FQS9"/>
<dbReference type="Gene3D" id="3.40.50.1110">
    <property type="entry name" value="SGNH hydrolase"/>
    <property type="match status" value="1"/>
</dbReference>
<reference evidence="3" key="1">
    <citation type="journal article" date="2012" name="MBio">
        <title>Comparative genome analysis of Trichophyton rubrum and related dermatophytes reveals candidate genes involved in infection.</title>
        <authorList>
            <person name="Martinez D.A."/>
            <person name="Oliver B.G."/>
            <person name="Graeser Y."/>
            <person name="Goldberg J.M."/>
            <person name="Li W."/>
            <person name="Martinez-Rossi N.M."/>
            <person name="Monod M."/>
            <person name="Shelest E."/>
            <person name="Barton R.C."/>
            <person name="Birch E."/>
            <person name="Brakhage A.A."/>
            <person name="Chen Z."/>
            <person name="Gurr S.J."/>
            <person name="Heiman D."/>
            <person name="Heitman J."/>
            <person name="Kosti I."/>
            <person name="Rossi A."/>
            <person name="Saif S."/>
            <person name="Samalova M."/>
            <person name="Saunders C.W."/>
            <person name="Shea T."/>
            <person name="Summerbell R.C."/>
            <person name="Xu J."/>
            <person name="Young S."/>
            <person name="Zeng Q."/>
            <person name="Birren B.W."/>
            <person name="Cuomo C.A."/>
            <person name="White T.C."/>
        </authorList>
    </citation>
    <scope>NUCLEOTIDE SEQUENCE [LARGE SCALE GENOMIC DNA]</scope>
    <source>
        <strain evidence="3">ATCC MYA-4605 / CBS 113480</strain>
    </source>
</reference>
<dbReference type="InterPro" id="IPR013517">
    <property type="entry name" value="FG-GAP"/>
</dbReference>
<dbReference type="OrthoDB" id="6123at2759"/>
<dbReference type="PANTHER" id="PTHR46580">
    <property type="entry name" value="SENSOR KINASE-RELATED"/>
    <property type="match status" value="1"/>
</dbReference>
<dbReference type="VEuPathDB" id="FungiDB:MCYG_05051"/>
<dbReference type="HOGENOM" id="CLU_659049_0_0_1"/>
<dbReference type="eggNOG" id="ENOG502SIJX">
    <property type="taxonomic scope" value="Eukaryota"/>
</dbReference>
<dbReference type="Pfam" id="PF13517">
    <property type="entry name" value="FG-GAP_3"/>
    <property type="match status" value="1"/>
</dbReference>
<dbReference type="SUPFAM" id="SSF52266">
    <property type="entry name" value="SGNH hydrolase"/>
    <property type="match status" value="1"/>
</dbReference>
<evidence type="ECO:0000313" key="3">
    <source>
        <dbReference type="Proteomes" id="UP000002035"/>
    </source>
</evidence>
<dbReference type="RefSeq" id="XP_002847314.1">
    <property type="nucleotide sequence ID" value="XM_002847268.1"/>
</dbReference>
<dbReference type="InterPro" id="IPR036514">
    <property type="entry name" value="SGNH_hydro_sf"/>
</dbReference>
<keyword evidence="1" id="KW-0732">Signal</keyword>
<keyword evidence="3" id="KW-1185">Reference proteome</keyword>
<name>C5FQS9_ARTOC</name>
<dbReference type="GeneID" id="9226169"/>
<protein>
    <submittedName>
        <fullName evidence="2">Lipolytic enzyme</fullName>
    </submittedName>
</protein>
<organism evidence="2 3">
    <name type="scientific">Arthroderma otae (strain ATCC MYA-4605 / CBS 113480)</name>
    <name type="common">Microsporum canis</name>
    <dbReference type="NCBI Taxonomy" id="554155"/>
    <lineage>
        <taxon>Eukaryota</taxon>
        <taxon>Fungi</taxon>
        <taxon>Dikarya</taxon>
        <taxon>Ascomycota</taxon>
        <taxon>Pezizomycotina</taxon>
        <taxon>Eurotiomycetes</taxon>
        <taxon>Eurotiomycetidae</taxon>
        <taxon>Onygenales</taxon>
        <taxon>Arthrodermataceae</taxon>
        <taxon>Microsporum</taxon>
    </lineage>
</organism>
<evidence type="ECO:0000256" key="1">
    <source>
        <dbReference type="ARBA" id="ARBA00022729"/>
    </source>
</evidence>
<dbReference type="EMBL" id="DS995704">
    <property type="protein sequence ID" value="EEQ32232.1"/>
    <property type="molecule type" value="Genomic_DNA"/>
</dbReference>
<evidence type="ECO:0000313" key="2">
    <source>
        <dbReference type="EMBL" id="EEQ32232.1"/>
    </source>
</evidence>
<gene>
    <name evidence="2" type="ORF">MCYG_05051</name>
</gene>
<dbReference type="InterPro" id="IPR028994">
    <property type="entry name" value="Integrin_alpha_N"/>
</dbReference>
<dbReference type="Gene3D" id="2.130.10.130">
    <property type="entry name" value="Integrin alpha, N-terminal"/>
    <property type="match status" value="1"/>
</dbReference>
<dbReference type="Proteomes" id="UP000002035">
    <property type="component" value="Unassembled WGS sequence"/>
</dbReference>
<accession>C5FQS9</accession>